<gene>
    <name evidence="8" type="ORF">B0A54_11900</name>
</gene>
<feature type="region of interest" description="Disordered" evidence="6">
    <location>
        <begin position="343"/>
        <end position="375"/>
    </location>
</feature>
<dbReference type="InterPro" id="IPR000719">
    <property type="entry name" value="Prot_kinase_dom"/>
</dbReference>
<evidence type="ECO:0000259" key="7">
    <source>
        <dbReference type="PROSITE" id="PS50011"/>
    </source>
</evidence>
<comment type="catalytic activity">
    <reaction evidence="4">
        <text>L-threonyl-[protein] + ATP = O-phospho-L-threonyl-[protein] + ADP + H(+)</text>
        <dbReference type="Rhea" id="RHEA:46608"/>
        <dbReference type="Rhea" id="RHEA-COMP:11060"/>
        <dbReference type="Rhea" id="RHEA-COMP:11605"/>
        <dbReference type="ChEBI" id="CHEBI:15378"/>
        <dbReference type="ChEBI" id="CHEBI:30013"/>
        <dbReference type="ChEBI" id="CHEBI:30616"/>
        <dbReference type="ChEBI" id="CHEBI:61977"/>
        <dbReference type="ChEBI" id="CHEBI:456216"/>
        <dbReference type="EC" id="2.7.11.24"/>
    </reaction>
    <physiologicalReaction direction="left-to-right" evidence="4">
        <dbReference type="Rhea" id="RHEA:46609"/>
    </physiologicalReaction>
</comment>
<dbReference type="Gene3D" id="1.10.510.10">
    <property type="entry name" value="Transferase(Phosphotransferase) domain 1"/>
    <property type="match status" value="1"/>
</dbReference>
<evidence type="ECO:0000256" key="4">
    <source>
        <dbReference type="ARBA" id="ARBA00047919"/>
    </source>
</evidence>
<evidence type="ECO:0000256" key="3">
    <source>
        <dbReference type="ARBA" id="ARBA00022840"/>
    </source>
</evidence>
<keyword evidence="3" id="KW-0067">ATP-binding</keyword>
<dbReference type="GO" id="GO:0004707">
    <property type="term" value="F:MAP kinase activity"/>
    <property type="evidence" value="ECO:0007669"/>
    <property type="project" value="UniProtKB-EC"/>
</dbReference>
<dbReference type="PANTHER" id="PTHR24055">
    <property type="entry name" value="MITOGEN-ACTIVATED PROTEIN KINASE"/>
    <property type="match status" value="1"/>
</dbReference>
<accession>A0A4U0UM14</accession>
<comment type="catalytic activity">
    <reaction evidence="5">
        <text>L-seryl-[protein] + ATP = O-phospho-L-seryl-[protein] + ADP + H(+)</text>
        <dbReference type="Rhea" id="RHEA:17989"/>
        <dbReference type="Rhea" id="RHEA-COMP:9863"/>
        <dbReference type="Rhea" id="RHEA-COMP:11604"/>
        <dbReference type="ChEBI" id="CHEBI:15378"/>
        <dbReference type="ChEBI" id="CHEBI:29999"/>
        <dbReference type="ChEBI" id="CHEBI:30616"/>
        <dbReference type="ChEBI" id="CHEBI:83421"/>
        <dbReference type="ChEBI" id="CHEBI:456216"/>
        <dbReference type="EC" id="2.7.11.24"/>
    </reaction>
    <physiologicalReaction direction="left-to-right" evidence="5">
        <dbReference type="Rhea" id="RHEA:17990"/>
    </physiologicalReaction>
</comment>
<dbReference type="PROSITE" id="PS00108">
    <property type="entry name" value="PROTEIN_KINASE_ST"/>
    <property type="match status" value="1"/>
</dbReference>
<evidence type="ECO:0000256" key="1">
    <source>
        <dbReference type="ARBA" id="ARBA00022527"/>
    </source>
</evidence>
<dbReference type="InterPro" id="IPR050117">
    <property type="entry name" value="MAPK"/>
</dbReference>
<dbReference type="SUPFAM" id="SSF56112">
    <property type="entry name" value="Protein kinase-like (PK-like)"/>
    <property type="match status" value="1"/>
</dbReference>
<dbReference type="GO" id="GO:0005524">
    <property type="term" value="F:ATP binding"/>
    <property type="evidence" value="ECO:0007669"/>
    <property type="project" value="UniProtKB-KW"/>
</dbReference>
<dbReference type="Proteomes" id="UP000310066">
    <property type="component" value="Unassembled WGS sequence"/>
</dbReference>
<dbReference type="OrthoDB" id="5979581at2759"/>
<reference evidence="8 9" key="1">
    <citation type="submission" date="2017-03" db="EMBL/GenBank/DDBJ databases">
        <title>Genomes of endolithic fungi from Antarctica.</title>
        <authorList>
            <person name="Coleine C."/>
            <person name="Masonjones S."/>
            <person name="Stajich J.E."/>
        </authorList>
    </citation>
    <scope>NUCLEOTIDE SEQUENCE [LARGE SCALE GENOMIC DNA]</scope>
    <source>
        <strain evidence="8 9">CCFEE 5311</strain>
    </source>
</reference>
<dbReference type="SMART" id="SM00220">
    <property type="entry name" value="S_TKc"/>
    <property type="match status" value="1"/>
</dbReference>
<keyword evidence="1" id="KW-0723">Serine/threonine-protein kinase</keyword>
<feature type="domain" description="Protein kinase" evidence="7">
    <location>
        <begin position="18"/>
        <end position="315"/>
    </location>
</feature>
<proteinExistence type="predicted"/>
<evidence type="ECO:0000256" key="2">
    <source>
        <dbReference type="ARBA" id="ARBA00022741"/>
    </source>
</evidence>
<protein>
    <recommendedName>
        <fullName evidence="7">Protein kinase domain-containing protein</fullName>
    </recommendedName>
</protein>
<comment type="caution">
    <text evidence="8">The sequence shown here is derived from an EMBL/GenBank/DDBJ whole genome shotgun (WGS) entry which is preliminary data.</text>
</comment>
<name>A0A4U0UM14_9PEZI</name>
<dbReference type="InterPro" id="IPR008271">
    <property type="entry name" value="Ser/Thr_kinase_AS"/>
</dbReference>
<dbReference type="EMBL" id="NAJP01000058">
    <property type="protein sequence ID" value="TKA36657.1"/>
    <property type="molecule type" value="Genomic_DNA"/>
</dbReference>
<dbReference type="AlphaFoldDB" id="A0A4U0UM14"/>
<dbReference type="PROSITE" id="PS50011">
    <property type="entry name" value="PROTEIN_KINASE_DOM"/>
    <property type="match status" value="1"/>
</dbReference>
<evidence type="ECO:0000313" key="9">
    <source>
        <dbReference type="Proteomes" id="UP000310066"/>
    </source>
</evidence>
<keyword evidence="1" id="KW-0808">Transferase</keyword>
<evidence type="ECO:0000256" key="6">
    <source>
        <dbReference type="SAM" id="MobiDB-lite"/>
    </source>
</evidence>
<dbReference type="InterPro" id="IPR011009">
    <property type="entry name" value="Kinase-like_dom_sf"/>
</dbReference>
<keyword evidence="1" id="KW-0418">Kinase</keyword>
<keyword evidence="2" id="KW-0547">Nucleotide-binding</keyword>
<dbReference type="Pfam" id="PF00069">
    <property type="entry name" value="Pkinase"/>
    <property type="match status" value="1"/>
</dbReference>
<evidence type="ECO:0000256" key="5">
    <source>
        <dbReference type="ARBA" id="ARBA00048130"/>
    </source>
</evidence>
<organism evidence="8 9">
    <name type="scientific">Friedmanniomyces endolithicus</name>
    <dbReference type="NCBI Taxonomy" id="329885"/>
    <lineage>
        <taxon>Eukaryota</taxon>
        <taxon>Fungi</taxon>
        <taxon>Dikarya</taxon>
        <taxon>Ascomycota</taxon>
        <taxon>Pezizomycotina</taxon>
        <taxon>Dothideomycetes</taxon>
        <taxon>Dothideomycetidae</taxon>
        <taxon>Mycosphaerellales</taxon>
        <taxon>Teratosphaeriaceae</taxon>
        <taxon>Friedmanniomyces</taxon>
    </lineage>
</organism>
<sequence>MNIIHEGAEFLGESGKTYLAVSPLGQANVWTAVDTANLENIVVLKSPAPDDTEASWPQFQHEMIMHELLKNCTAVRKQIDRIPPVESAGTPPILVLEIMQTTLWSARTKRPFTKEEVRSVARQVLRGLKEIHDKGLVYADLKMQNVMINGFDTAEPGVLTQLEAKLGDLGIVMYPQVGTVQPVAYRAPEVFFKGAITPAADIWGFGLIYCHLLEAIERFDKTGLYDDLNTGGGSMREREQAMRYALGNDYDLENVDYYKDCALPYRSEDHETGHHWGELRKRGLDEEDIEFLQWILRSDPSRRPSAAAILNSDILNPEVNGEAHGDHAGQVEGAIIYKTAHEPLTEANGHGPSKRQRRDDAESAGPGEKAGVLRPEALERGVSQANFIPGVALSDDSNAGKMLDKRNEHVSPILEHPMVRSVIQEAAEPPHETEQPGALEAVEGGAKQTTLTDMLAGKTPGVQQGGAESLKAPQYGTGASTTMVANEPPKVQQAGAETASAFPSMNAMPNGAAFPERPTYLAHIGKKSSTGGTWLSYQ</sequence>
<evidence type="ECO:0000313" key="8">
    <source>
        <dbReference type="EMBL" id="TKA36657.1"/>
    </source>
</evidence>
<dbReference type="STRING" id="329885.A0A4U0UM14"/>